<keyword evidence="6 7" id="KW-0472">Membrane</keyword>
<evidence type="ECO:0000259" key="8">
    <source>
        <dbReference type="PROSITE" id="PS50928"/>
    </source>
</evidence>
<feature type="transmembrane region" description="Helical" evidence="7">
    <location>
        <begin position="123"/>
        <end position="144"/>
    </location>
</feature>
<feature type="transmembrane region" description="Helical" evidence="7">
    <location>
        <begin position="50"/>
        <end position="70"/>
    </location>
</feature>
<comment type="similarity">
    <text evidence="7">Belongs to the binding-protein-dependent transport system permease family.</text>
</comment>
<dbReference type="PROSITE" id="PS50928">
    <property type="entry name" value="ABC_TM1"/>
    <property type="match status" value="1"/>
</dbReference>
<dbReference type="GO" id="GO:0055085">
    <property type="term" value="P:transmembrane transport"/>
    <property type="evidence" value="ECO:0007669"/>
    <property type="project" value="InterPro"/>
</dbReference>
<dbReference type="Proteomes" id="UP000823634">
    <property type="component" value="Unassembled WGS sequence"/>
</dbReference>
<sequence>MSETITAKPSLGYHEEKTDTVIRLVSNRKRKKEYQVSGIEDVASQNNWKAWLYLAPVVILLTIFLLYPLVNTIFISFTKDYMYSLGTYDGFTLENFGIILGLTKTDLGGAEVNFTKYAIPNTFIIVFMTVPVSTLLALIIAVALNSIKWFQKFLQTIFFLPYVTNGIAIGMVFAVMFDADGVINYLFNIDTRWIYGAEQYTAMVPLCIYIVWNSIPFKILVLLSGLQGIDKQYYQAAQIDAAGKAKTLWRITVPLLSPQIMYLLVTSFIGAFKEYTSIVAIFNGPGTSSGSSNMLTIVYYIYENLDMNTSYAAAAAVFLFVIILVFTLLQFAISKTRVHY</sequence>
<dbReference type="InterPro" id="IPR000515">
    <property type="entry name" value="MetI-like"/>
</dbReference>
<feature type="domain" description="ABC transmembrane type-1" evidence="8">
    <location>
        <begin position="119"/>
        <end position="330"/>
    </location>
</feature>
<evidence type="ECO:0000313" key="9">
    <source>
        <dbReference type="EMBL" id="MBO8425785.1"/>
    </source>
</evidence>
<evidence type="ECO:0000256" key="7">
    <source>
        <dbReference type="RuleBase" id="RU363032"/>
    </source>
</evidence>
<dbReference type="Gene3D" id="1.20.58.370">
    <property type="entry name" value="MalF N-terminal region-like"/>
    <property type="match status" value="1"/>
</dbReference>
<feature type="transmembrane region" description="Helical" evidence="7">
    <location>
        <begin position="247"/>
        <end position="272"/>
    </location>
</feature>
<dbReference type="SUPFAM" id="SSF161098">
    <property type="entry name" value="MetI-like"/>
    <property type="match status" value="1"/>
</dbReference>
<protein>
    <submittedName>
        <fullName evidence="9">Sugar ABC transporter permease</fullName>
    </submittedName>
</protein>
<evidence type="ECO:0000256" key="4">
    <source>
        <dbReference type="ARBA" id="ARBA00022692"/>
    </source>
</evidence>
<dbReference type="CDD" id="cd06261">
    <property type="entry name" value="TM_PBP2"/>
    <property type="match status" value="1"/>
</dbReference>
<feature type="transmembrane region" description="Helical" evidence="7">
    <location>
        <begin position="311"/>
        <end position="333"/>
    </location>
</feature>
<evidence type="ECO:0000256" key="3">
    <source>
        <dbReference type="ARBA" id="ARBA00022475"/>
    </source>
</evidence>
<dbReference type="Pfam" id="PF00528">
    <property type="entry name" value="BPD_transp_1"/>
    <property type="match status" value="1"/>
</dbReference>
<keyword evidence="3" id="KW-1003">Cell membrane</keyword>
<keyword evidence="5 7" id="KW-1133">Transmembrane helix</keyword>
<evidence type="ECO:0000256" key="2">
    <source>
        <dbReference type="ARBA" id="ARBA00022448"/>
    </source>
</evidence>
<name>A0A9D9DGR8_9FIRM</name>
<gene>
    <name evidence="9" type="ORF">IAC61_00505</name>
</gene>
<dbReference type="EMBL" id="JADINA010000006">
    <property type="protein sequence ID" value="MBO8425785.1"/>
    <property type="molecule type" value="Genomic_DNA"/>
</dbReference>
<reference evidence="9" key="2">
    <citation type="journal article" date="2021" name="PeerJ">
        <title>Extensive microbial diversity within the chicken gut microbiome revealed by metagenomics and culture.</title>
        <authorList>
            <person name="Gilroy R."/>
            <person name="Ravi A."/>
            <person name="Getino M."/>
            <person name="Pursley I."/>
            <person name="Horton D.L."/>
            <person name="Alikhan N.F."/>
            <person name="Baker D."/>
            <person name="Gharbi K."/>
            <person name="Hall N."/>
            <person name="Watson M."/>
            <person name="Adriaenssens E.M."/>
            <person name="Foster-Nyarko E."/>
            <person name="Jarju S."/>
            <person name="Secka A."/>
            <person name="Antonio M."/>
            <person name="Oren A."/>
            <person name="Chaudhuri R.R."/>
            <person name="La Ragione R."/>
            <person name="Hildebrand F."/>
            <person name="Pallen M.J."/>
        </authorList>
    </citation>
    <scope>NUCLEOTIDE SEQUENCE</scope>
    <source>
        <strain evidence="9">17113</strain>
    </source>
</reference>
<proteinExistence type="inferred from homology"/>
<dbReference type="Gene3D" id="1.10.3720.10">
    <property type="entry name" value="MetI-like"/>
    <property type="match status" value="1"/>
</dbReference>
<comment type="subcellular location">
    <subcellularLocation>
        <location evidence="1 7">Cell membrane</location>
        <topology evidence="1 7">Multi-pass membrane protein</topology>
    </subcellularLocation>
</comment>
<feature type="transmembrane region" description="Helical" evidence="7">
    <location>
        <begin position="278"/>
        <end position="302"/>
    </location>
</feature>
<dbReference type="AlphaFoldDB" id="A0A9D9DGR8"/>
<dbReference type="InterPro" id="IPR051393">
    <property type="entry name" value="ABC_transporter_permease"/>
</dbReference>
<keyword evidence="2 7" id="KW-0813">Transport</keyword>
<keyword evidence="4 7" id="KW-0812">Transmembrane</keyword>
<reference evidence="9" key="1">
    <citation type="submission" date="2020-10" db="EMBL/GenBank/DDBJ databases">
        <authorList>
            <person name="Gilroy R."/>
        </authorList>
    </citation>
    <scope>NUCLEOTIDE SEQUENCE</scope>
    <source>
        <strain evidence="9">17113</strain>
    </source>
</reference>
<organism evidence="9 10">
    <name type="scientific">Candidatus Alloenteromonas pullistercoris</name>
    <dbReference type="NCBI Taxonomy" id="2840785"/>
    <lineage>
        <taxon>Bacteria</taxon>
        <taxon>Bacillati</taxon>
        <taxon>Bacillota</taxon>
        <taxon>Bacillota incertae sedis</taxon>
        <taxon>Candidatus Alloenteromonas</taxon>
    </lineage>
</organism>
<dbReference type="PANTHER" id="PTHR30193:SF37">
    <property type="entry name" value="INNER MEMBRANE ABC TRANSPORTER PERMEASE PROTEIN YCJO"/>
    <property type="match status" value="1"/>
</dbReference>
<dbReference type="InterPro" id="IPR035277">
    <property type="entry name" value="MalF_N"/>
</dbReference>
<dbReference type="InterPro" id="IPR035906">
    <property type="entry name" value="MetI-like_sf"/>
</dbReference>
<dbReference type="PANTHER" id="PTHR30193">
    <property type="entry name" value="ABC TRANSPORTER PERMEASE PROTEIN"/>
    <property type="match status" value="1"/>
</dbReference>
<dbReference type="GO" id="GO:0005886">
    <property type="term" value="C:plasma membrane"/>
    <property type="evidence" value="ECO:0007669"/>
    <property type="project" value="UniProtKB-SubCell"/>
</dbReference>
<feature type="transmembrane region" description="Helical" evidence="7">
    <location>
        <begin position="156"/>
        <end position="177"/>
    </location>
</feature>
<accession>A0A9D9DGR8</accession>
<evidence type="ECO:0000256" key="6">
    <source>
        <dbReference type="ARBA" id="ARBA00023136"/>
    </source>
</evidence>
<evidence type="ECO:0000256" key="5">
    <source>
        <dbReference type="ARBA" id="ARBA00022989"/>
    </source>
</evidence>
<evidence type="ECO:0000256" key="1">
    <source>
        <dbReference type="ARBA" id="ARBA00004651"/>
    </source>
</evidence>
<comment type="caution">
    <text evidence="9">The sequence shown here is derived from an EMBL/GenBank/DDBJ whole genome shotgun (WGS) entry which is preliminary data.</text>
</comment>
<evidence type="ECO:0000313" key="10">
    <source>
        <dbReference type="Proteomes" id="UP000823634"/>
    </source>
</evidence>